<protein>
    <submittedName>
        <fullName evidence="1">Uncharacterized protein</fullName>
    </submittedName>
</protein>
<keyword evidence="2" id="KW-1185">Reference proteome</keyword>
<evidence type="ECO:0000313" key="1">
    <source>
        <dbReference type="EMBL" id="TLF53772.1"/>
    </source>
</evidence>
<name>A0A5R8MN21_9GAMM</name>
<proteinExistence type="predicted"/>
<dbReference type="RefSeq" id="WP_138178745.1">
    <property type="nucleotide sequence ID" value="NZ_VBUI01000001.1"/>
</dbReference>
<dbReference type="EMBL" id="VBUI01000001">
    <property type="protein sequence ID" value="TLF53772.1"/>
    <property type="molecule type" value="Genomic_DNA"/>
</dbReference>
<evidence type="ECO:0000313" key="2">
    <source>
        <dbReference type="Proteomes" id="UP000306973"/>
    </source>
</evidence>
<reference evidence="1 2" key="1">
    <citation type="journal article" date="2007" name="Int. J. Syst. Evol. Microbiol.">
        <title>Halomonas saccharevitans sp. nov., Halomonas arcis sp. nov. and Halomonas subterranea sp. nov., halophilic bacteria isolated from hypersaline environments of China.</title>
        <authorList>
            <person name="Xu X.W."/>
            <person name="Wu Y.H."/>
            <person name="Zhou Z."/>
            <person name="Wang C.S."/>
            <person name="Zhou Y.G."/>
            <person name="Zhang H.B."/>
            <person name="Wang Y."/>
            <person name="Wu M."/>
        </authorList>
    </citation>
    <scope>NUCLEOTIDE SEQUENCE [LARGE SCALE GENOMIC DNA]</scope>
    <source>
        <strain evidence="1 2">TBZ3</strain>
    </source>
</reference>
<gene>
    <name evidence="1" type="ORF">FEI13_00660</name>
</gene>
<sequence>MRCLGTPTLVHRRYRGEHRLPSDSAEAAVDLERLDGGSEAMAQARLRLRAYQAMTDFPASGDTYRLALEATS</sequence>
<accession>A0A5R8MN21</accession>
<dbReference type="Proteomes" id="UP000306973">
    <property type="component" value="Unassembled WGS sequence"/>
</dbReference>
<organism evidence="1 2">
    <name type="scientific">Halomonas urmiana</name>
    <dbReference type="NCBI Taxonomy" id="490901"/>
    <lineage>
        <taxon>Bacteria</taxon>
        <taxon>Pseudomonadati</taxon>
        <taxon>Pseudomonadota</taxon>
        <taxon>Gammaproteobacteria</taxon>
        <taxon>Oceanospirillales</taxon>
        <taxon>Halomonadaceae</taxon>
        <taxon>Halomonas</taxon>
    </lineage>
</organism>
<comment type="caution">
    <text evidence="1">The sequence shown here is derived from an EMBL/GenBank/DDBJ whole genome shotgun (WGS) entry which is preliminary data.</text>
</comment>
<dbReference type="OrthoDB" id="6173184at2"/>
<dbReference type="AlphaFoldDB" id="A0A5R8MN21"/>